<dbReference type="GO" id="GO:0016787">
    <property type="term" value="F:hydrolase activity"/>
    <property type="evidence" value="ECO:0007669"/>
    <property type="project" value="UniProtKB-KW"/>
</dbReference>
<reference evidence="3 4" key="1">
    <citation type="submission" date="2017-08" db="EMBL/GenBank/DDBJ databases">
        <title>Genomic and metabolic characterisation of spoilage-associated Pseudomonas species.</title>
        <authorList>
            <person name="Stanborough T."/>
            <person name="Fegan N."/>
            <person name="Powell S.M."/>
            <person name="Singh T."/>
            <person name="Tamplin M.L."/>
            <person name="Chandry P.S."/>
        </authorList>
    </citation>
    <scope>NUCLEOTIDE SEQUENCE [LARGE SCALE GENOMIC DNA]</scope>
    <source>
        <strain evidence="3 4">L1802</strain>
    </source>
</reference>
<dbReference type="OrthoDB" id="6193602at2"/>
<name>A0A266NEG0_9PSED</name>
<organism evidence="3 4">
    <name type="scientific">Pseudomonas lundensis</name>
    <dbReference type="NCBI Taxonomy" id="86185"/>
    <lineage>
        <taxon>Bacteria</taxon>
        <taxon>Pseudomonadati</taxon>
        <taxon>Pseudomonadota</taxon>
        <taxon>Gammaproteobacteria</taxon>
        <taxon>Pseudomonadales</taxon>
        <taxon>Pseudomonadaceae</taxon>
        <taxon>Pseudomonas</taxon>
    </lineage>
</organism>
<evidence type="ECO:0000313" key="3">
    <source>
        <dbReference type="EMBL" id="OZY60165.1"/>
    </source>
</evidence>
<dbReference type="EMBL" id="NQKI01000008">
    <property type="protein sequence ID" value="OZY60165.1"/>
    <property type="molecule type" value="Genomic_DNA"/>
</dbReference>
<dbReference type="AlphaFoldDB" id="A0A266NEG0"/>
<gene>
    <name evidence="3" type="ORF">CJF39_07550</name>
</gene>
<keyword evidence="2" id="KW-0732">Signal</keyword>
<comment type="caution">
    <text evidence="3">The sequence shown here is derived from an EMBL/GenBank/DDBJ whole genome shotgun (WGS) entry which is preliminary data.</text>
</comment>
<dbReference type="Pfam" id="PF12048">
    <property type="entry name" value="DUF3530"/>
    <property type="match status" value="1"/>
</dbReference>
<evidence type="ECO:0000313" key="4">
    <source>
        <dbReference type="Proteomes" id="UP000215788"/>
    </source>
</evidence>
<feature type="chain" id="PRO_5013215604" evidence="2">
    <location>
        <begin position="26"/>
        <end position="332"/>
    </location>
</feature>
<dbReference type="Gene3D" id="3.40.50.1820">
    <property type="entry name" value="alpha/beta hydrolase"/>
    <property type="match status" value="1"/>
</dbReference>
<dbReference type="InterPro" id="IPR022529">
    <property type="entry name" value="DUF3530"/>
</dbReference>
<evidence type="ECO:0000256" key="1">
    <source>
        <dbReference type="SAM" id="MobiDB-lite"/>
    </source>
</evidence>
<protein>
    <submittedName>
        <fullName evidence="3">Hydrolase or acyltransferase</fullName>
    </submittedName>
</protein>
<dbReference type="RefSeq" id="WP_094992845.1">
    <property type="nucleotide sequence ID" value="NZ_NQKI01000008.1"/>
</dbReference>
<sequence>MSSYRLALPALCLSLLLPLAFPVQADDSAPVAEPAQPKPVEREPLPERSQEDAAALERQLPPHEQQQLQAGEGNFLALWKPANNSDPSGAVIIVPGAGETADWPIVVGPLRNKLPDAHWASLSLSLPDMQSEASQARTAEPEKLPTPQAPDSSSKDASTTAKPIEQAASVGTENPAPDLKPVASLEEMNKADAERIFARIEAAIAFAQQQNARSIVLLGHGTGAYWAARYIAEKQPAQVGKLIMVAAQTPVQAPADLSLMTPGLKVALLDVFYKDNALLRKAALQRLQASKRVNGGDFTQVALTAMPGNRDAGQEQLYRRIRGWLSPQPVDK</sequence>
<feature type="region of interest" description="Disordered" evidence="1">
    <location>
        <begin position="28"/>
        <end position="66"/>
    </location>
</feature>
<keyword evidence="3" id="KW-0378">Hydrolase</keyword>
<keyword evidence="3" id="KW-0808">Transferase</keyword>
<dbReference type="InterPro" id="IPR029058">
    <property type="entry name" value="AB_hydrolase_fold"/>
</dbReference>
<dbReference type="GO" id="GO:0016746">
    <property type="term" value="F:acyltransferase activity"/>
    <property type="evidence" value="ECO:0007669"/>
    <property type="project" value="UniProtKB-KW"/>
</dbReference>
<evidence type="ECO:0000256" key="2">
    <source>
        <dbReference type="SAM" id="SignalP"/>
    </source>
</evidence>
<accession>A0A266NEG0</accession>
<dbReference type="Proteomes" id="UP000215788">
    <property type="component" value="Unassembled WGS sequence"/>
</dbReference>
<feature type="signal peptide" evidence="2">
    <location>
        <begin position="1"/>
        <end position="25"/>
    </location>
</feature>
<feature type="compositionally biased region" description="Polar residues" evidence="1">
    <location>
        <begin position="149"/>
        <end position="161"/>
    </location>
</feature>
<proteinExistence type="predicted"/>
<keyword evidence="3" id="KW-0012">Acyltransferase</keyword>
<dbReference type="SUPFAM" id="SSF53474">
    <property type="entry name" value="alpha/beta-Hydrolases"/>
    <property type="match status" value="1"/>
</dbReference>
<feature type="compositionally biased region" description="Basic and acidic residues" evidence="1">
    <location>
        <begin position="39"/>
        <end position="51"/>
    </location>
</feature>
<feature type="region of interest" description="Disordered" evidence="1">
    <location>
        <begin position="128"/>
        <end position="180"/>
    </location>
</feature>